<sequence length="737" mass="83403">MLPSILSSDLCSLIGGVDRYAVSVIWKLRPDTYEVEKVWYGRTIISSSYKMYYEAAQMLHDGEEVSVEEIPELGKFDEIERQKKLADLKWSVNKLIEIASHLKAKREREGAVQLEGVEVKVELNEEQEIENLVPKQLRHHPLPRQEQFGDLVLSAKAKNFEIDTSSNKALAVSLDKCIDPDDPVYNKILRSLATKAMSNALYFSTGSLSEDQYFHYGLGLDLYTHFTSPIRRYADVIVHRLLMAATSNEGQLDEGLLPNSELQQLCVHINSRHRAAQNAQQDSQELFQALFFRDKDSETDECCCVDAVIQGIRANGLLIFVPRYGIKGAVYLQDKSGLVLSFDSSDQVEWIPGSIQRSDFSITVKTATGEWTYNLFEHITVKISVQTSRAHSETLRFNLAAKKRHKSELDDAQQGTGHSLRTDIIKLRHHPLPRQEQFGDLVLSAKAKNFEIDTSSNKALAESLDKCIDPDDPVYNKILRSLATKAMSNALYFSTGSLSEDQYFHYGLGLDLYTHFTSPIRRYADVIVHRLLMAATSDEGQLDEGLLPNSELQQLCVYINSRHRGLRANGLLIFVPRYGIKGAVYLQDKSGLVLSFDSSDQVEWIPGSIHRSDFSITVKAATGEWTYNLFEHITVKISVQTSRAHSETLRFNLAAKKRHKSELDDAQQGTGHSLRTDIIKEVMTADKSMSTSEMREKVNVMGTDITQLHQLYHQTKEEDSLYDFLETMQELSLQDDS</sequence>
<dbReference type="FunFam" id="2.40.50.140:FF:000143">
    <property type="entry name" value="DIS3-like exonuclease 1 isoform X1"/>
    <property type="match status" value="1"/>
</dbReference>
<dbReference type="GO" id="GO:0006402">
    <property type="term" value="P:mRNA catabolic process"/>
    <property type="evidence" value="ECO:0007669"/>
    <property type="project" value="TreeGrafter"/>
</dbReference>
<keyword evidence="7" id="KW-1185">Reference proteome</keyword>
<protein>
    <recommendedName>
        <fullName evidence="2">DIS3-like exonuclease 1</fullName>
    </recommendedName>
</protein>
<dbReference type="PROSITE" id="PS01175">
    <property type="entry name" value="RIBONUCLEASE_II"/>
    <property type="match status" value="2"/>
</dbReference>
<dbReference type="EMBL" id="JAIZAY010000014">
    <property type="protein sequence ID" value="KAJ8029401.1"/>
    <property type="molecule type" value="Genomic_DNA"/>
</dbReference>
<dbReference type="OrthoDB" id="372421at2759"/>
<accession>A0A9Q1H266</accession>
<comment type="caution">
    <text evidence="6">The sequence shown here is derived from an EMBL/GenBank/DDBJ whole genome shotgun (WGS) entry which is preliminary data.</text>
</comment>
<dbReference type="InterPro" id="IPR022966">
    <property type="entry name" value="RNase_II/R_CS"/>
</dbReference>
<dbReference type="InterPro" id="IPR033770">
    <property type="entry name" value="RRP44_S1"/>
</dbReference>
<reference evidence="6" key="1">
    <citation type="submission" date="2021-10" db="EMBL/GenBank/DDBJ databases">
        <title>Tropical sea cucumber genome reveals ecological adaptation and Cuvierian tubules defense mechanism.</title>
        <authorList>
            <person name="Chen T."/>
        </authorList>
    </citation>
    <scope>NUCLEOTIDE SEQUENCE</scope>
    <source>
        <strain evidence="6">Nanhai2018</strain>
        <tissue evidence="6">Muscle</tissue>
    </source>
</reference>
<evidence type="ECO:0000256" key="3">
    <source>
        <dbReference type="ARBA" id="ARBA00022835"/>
    </source>
</evidence>
<dbReference type="AlphaFoldDB" id="A0A9Q1H266"/>
<evidence type="ECO:0000313" key="7">
    <source>
        <dbReference type="Proteomes" id="UP001152320"/>
    </source>
</evidence>
<evidence type="ECO:0000256" key="4">
    <source>
        <dbReference type="ARBA" id="ARBA00022842"/>
    </source>
</evidence>
<dbReference type="GO" id="GO:0003723">
    <property type="term" value="F:RNA binding"/>
    <property type="evidence" value="ECO:0007669"/>
    <property type="project" value="InterPro"/>
</dbReference>
<dbReference type="GO" id="GO:0000175">
    <property type="term" value="F:3'-5'-RNA exonuclease activity"/>
    <property type="evidence" value="ECO:0007669"/>
    <property type="project" value="TreeGrafter"/>
</dbReference>
<keyword evidence="4" id="KW-0460">Magnesium</keyword>
<dbReference type="Pfam" id="PF17215">
    <property type="entry name" value="Rrp44_S1"/>
    <property type="match status" value="2"/>
</dbReference>
<dbReference type="InterPro" id="IPR012340">
    <property type="entry name" value="NA-bd_OB-fold"/>
</dbReference>
<name>A0A9Q1H266_HOLLE</name>
<gene>
    <name evidence="6" type="ORF">HOLleu_28780</name>
</gene>
<dbReference type="PANTHER" id="PTHR23355">
    <property type="entry name" value="RIBONUCLEASE"/>
    <property type="match status" value="1"/>
</dbReference>
<dbReference type="GO" id="GO:0016075">
    <property type="term" value="P:rRNA catabolic process"/>
    <property type="evidence" value="ECO:0007669"/>
    <property type="project" value="TreeGrafter"/>
</dbReference>
<dbReference type="Proteomes" id="UP001152320">
    <property type="component" value="Chromosome 14"/>
</dbReference>
<dbReference type="InterPro" id="IPR001900">
    <property type="entry name" value="RNase_II/R"/>
</dbReference>
<dbReference type="PANTHER" id="PTHR23355:SF30">
    <property type="entry name" value="DIS3-LIKE EXONUCLEASE 1"/>
    <property type="match status" value="1"/>
</dbReference>
<dbReference type="GO" id="GO:0000177">
    <property type="term" value="C:cytoplasmic exosome (RNase complex)"/>
    <property type="evidence" value="ECO:0007669"/>
    <property type="project" value="TreeGrafter"/>
</dbReference>
<evidence type="ECO:0000256" key="1">
    <source>
        <dbReference type="ARBA" id="ARBA00001946"/>
    </source>
</evidence>
<dbReference type="Gene3D" id="2.40.50.140">
    <property type="entry name" value="Nucleic acid-binding proteins"/>
    <property type="match status" value="2"/>
</dbReference>
<evidence type="ECO:0000259" key="5">
    <source>
        <dbReference type="SMART" id="SM00955"/>
    </source>
</evidence>
<keyword evidence="6" id="KW-0378">Hydrolase</keyword>
<keyword evidence="6" id="KW-0540">Nuclease</keyword>
<organism evidence="6 7">
    <name type="scientific">Holothuria leucospilota</name>
    <name type="common">Black long sea cucumber</name>
    <name type="synonym">Mertensiothuria leucospilota</name>
    <dbReference type="NCBI Taxonomy" id="206669"/>
    <lineage>
        <taxon>Eukaryota</taxon>
        <taxon>Metazoa</taxon>
        <taxon>Echinodermata</taxon>
        <taxon>Eleutherozoa</taxon>
        <taxon>Echinozoa</taxon>
        <taxon>Holothuroidea</taxon>
        <taxon>Aspidochirotacea</taxon>
        <taxon>Aspidochirotida</taxon>
        <taxon>Holothuriidae</taxon>
        <taxon>Holothuria</taxon>
    </lineage>
</organism>
<evidence type="ECO:0000313" key="6">
    <source>
        <dbReference type="EMBL" id="KAJ8029401.1"/>
    </source>
</evidence>
<evidence type="ECO:0000256" key="2">
    <source>
        <dbReference type="ARBA" id="ARBA00016366"/>
    </source>
</evidence>
<dbReference type="SMART" id="SM00955">
    <property type="entry name" value="RNB"/>
    <property type="match status" value="1"/>
</dbReference>
<dbReference type="Pfam" id="PF00773">
    <property type="entry name" value="RNB"/>
    <property type="match status" value="3"/>
</dbReference>
<keyword evidence="3" id="KW-0271">Exosome</keyword>
<feature type="domain" description="RNB" evidence="5">
    <location>
        <begin position="1"/>
        <end position="248"/>
    </location>
</feature>
<dbReference type="InterPro" id="IPR050180">
    <property type="entry name" value="RNR_Ribonuclease"/>
</dbReference>
<comment type="cofactor">
    <cofactor evidence="1">
        <name>Mg(2+)</name>
        <dbReference type="ChEBI" id="CHEBI:18420"/>
    </cofactor>
</comment>
<proteinExistence type="predicted"/>
<keyword evidence="6" id="KW-0269">Exonuclease</keyword>
<dbReference type="SUPFAM" id="SSF50249">
    <property type="entry name" value="Nucleic acid-binding proteins"/>
    <property type="match status" value="3"/>
</dbReference>